<dbReference type="EC" id="6.3.3.1" evidence="2"/>
<dbReference type="InterPro" id="IPR010918">
    <property type="entry name" value="PurM-like_C_dom"/>
</dbReference>
<dbReference type="UniPathway" id="UPA00074">
    <property type="reaction ID" value="UER00129"/>
</dbReference>
<accession>A0A381TZS7</accession>
<dbReference type="Gene3D" id="3.90.650.10">
    <property type="entry name" value="PurM-like C-terminal domain"/>
    <property type="match status" value="1"/>
</dbReference>
<feature type="domain" description="PurM-like N-terminal" evidence="6">
    <location>
        <begin position="64"/>
        <end position="168"/>
    </location>
</feature>
<evidence type="ECO:0000259" key="6">
    <source>
        <dbReference type="Pfam" id="PF00586"/>
    </source>
</evidence>
<dbReference type="GO" id="GO:0006189">
    <property type="term" value="P:'de novo' IMP biosynthetic process"/>
    <property type="evidence" value="ECO:0007669"/>
    <property type="project" value="UniProtKB-UniPathway"/>
</dbReference>
<dbReference type="FunFam" id="3.30.1330.10:FF:000001">
    <property type="entry name" value="Phosphoribosylformylglycinamidine cyclo-ligase"/>
    <property type="match status" value="1"/>
</dbReference>
<proteinExistence type="inferred from homology"/>
<dbReference type="GO" id="GO:0004637">
    <property type="term" value="F:phosphoribosylamine-glycine ligase activity"/>
    <property type="evidence" value="ECO:0007669"/>
    <property type="project" value="TreeGrafter"/>
</dbReference>
<comment type="pathway">
    <text evidence="1">Purine metabolism; IMP biosynthesis via de novo pathway; 5-amino-1-(5-phospho-D-ribosyl)imidazole from N(2)-formyl-N(1)-(5-phospho-D-ribosyl)glycinamide: step 2/2.</text>
</comment>
<keyword evidence="5" id="KW-0067">ATP-binding</keyword>
<protein>
    <recommendedName>
        <fullName evidence="2">phosphoribosylformylglycinamidine cyclo-ligase</fullName>
        <ecNumber evidence="2">6.3.3.1</ecNumber>
    </recommendedName>
</protein>
<dbReference type="GO" id="GO:0005524">
    <property type="term" value="F:ATP binding"/>
    <property type="evidence" value="ECO:0007669"/>
    <property type="project" value="UniProtKB-KW"/>
</dbReference>
<dbReference type="PANTHER" id="PTHR10520:SF12">
    <property type="entry name" value="TRIFUNCTIONAL PURINE BIOSYNTHETIC PROTEIN ADENOSINE-3"/>
    <property type="match status" value="1"/>
</dbReference>
<gene>
    <name evidence="8" type="ORF">METZ01_LOCUS72557</name>
</gene>
<dbReference type="Pfam" id="PF00586">
    <property type="entry name" value="AIRS"/>
    <property type="match status" value="1"/>
</dbReference>
<dbReference type="HAMAP" id="MF_00741">
    <property type="entry name" value="AIRS"/>
    <property type="match status" value="1"/>
</dbReference>
<keyword evidence="3" id="KW-0436">Ligase</keyword>
<dbReference type="InterPro" id="IPR016188">
    <property type="entry name" value="PurM-like_N"/>
</dbReference>
<sequence length="359" mass="36531">VSDEKGTAEVGYLAAGVDIDAGAEAVRRIGPLVRSTYRPEVVGDIGGFGGLFDLARSGYSDPFLVSATDGVGTKAEIARLTGRLGTIGRDLVAMCVDDLVCSGAAPLFFLDYLAVGHLDPDAVEQLVAGIAAGCSEAGCALIGGEMAEHPGVMAADQFDLVGFAVGAVERADVMDGSATSAGDLLVALDSPNLRSNGFSLARHLVFEVAGRSLDDPVWAGADTTLADELLAPSVIYAPAVVAVLAAHEVHAVAHVTGGGLPGNLPRVLGDTVDAVVDPTAWEVPRIFRELQDMGGVSDGEMARVFNLGVGMVLAVPRAEADGVVATLADNDRRARVIGELVAGTGAVVYRESGGGEAGP</sequence>
<dbReference type="GO" id="GO:0005829">
    <property type="term" value="C:cytosol"/>
    <property type="evidence" value="ECO:0007669"/>
    <property type="project" value="TreeGrafter"/>
</dbReference>
<evidence type="ECO:0000259" key="7">
    <source>
        <dbReference type="Pfam" id="PF02769"/>
    </source>
</evidence>
<dbReference type="GO" id="GO:0046084">
    <property type="term" value="P:adenine biosynthetic process"/>
    <property type="evidence" value="ECO:0007669"/>
    <property type="project" value="TreeGrafter"/>
</dbReference>
<dbReference type="EMBL" id="UINC01005191">
    <property type="protein sequence ID" value="SVA19703.1"/>
    <property type="molecule type" value="Genomic_DNA"/>
</dbReference>
<dbReference type="PANTHER" id="PTHR10520">
    <property type="entry name" value="TRIFUNCTIONAL PURINE BIOSYNTHETIC PROTEIN ADENOSINE-3-RELATED"/>
    <property type="match status" value="1"/>
</dbReference>
<evidence type="ECO:0000256" key="1">
    <source>
        <dbReference type="ARBA" id="ARBA00004686"/>
    </source>
</evidence>
<dbReference type="Gene3D" id="3.30.1330.10">
    <property type="entry name" value="PurM-like, N-terminal domain"/>
    <property type="match status" value="1"/>
</dbReference>
<feature type="domain" description="PurM-like C-terminal" evidence="7">
    <location>
        <begin position="181"/>
        <end position="348"/>
    </location>
</feature>
<dbReference type="SUPFAM" id="SSF55326">
    <property type="entry name" value="PurM N-terminal domain-like"/>
    <property type="match status" value="1"/>
</dbReference>
<name>A0A381TZS7_9ZZZZ</name>
<dbReference type="GO" id="GO:0004641">
    <property type="term" value="F:phosphoribosylformylglycinamidine cyclo-ligase activity"/>
    <property type="evidence" value="ECO:0007669"/>
    <property type="project" value="UniProtKB-EC"/>
</dbReference>
<dbReference type="SUPFAM" id="SSF56042">
    <property type="entry name" value="PurM C-terminal domain-like"/>
    <property type="match status" value="1"/>
</dbReference>
<dbReference type="InterPro" id="IPR036921">
    <property type="entry name" value="PurM-like_N_sf"/>
</dbReference>
<evidence type="ECO:0000256" key="3">
    <source>
        <dbReference type="ARBA" id="ARBA00022598"/>
    </source>
</evidence>
<evidence type="ECO:0000256" key="2">
    <source>
        <dbReference type="ARBA" id="ARBA00013047"/>
    </source>
</evidence>
<dbReference type="CDD" id="cd02196">
    <property type="entry name" value="PurM"/>
    <property type="match status" value="1"/>
</dbReference>
<dbReference type="AlphaFoldDB" id="A0A381TZS7"/>
<dbReference type="InterPro" id="IPR036676">
    <property type="entry name" value="PurM-like_C_sf"/>
</dbReference>
<evidence type="ECO:0000313" key="8">
    <source>
        <dbReference type="EMBL" id="SVA19703.1"/>
    </source>
</evidence>
<evidence type="ECO:0000256" key="4">
    <source>
        <dbReference type="ARBA" id="ARBA00022741"/>
    </source>
</evidence>
<keyword evidence="4" id="KW-0547">Nucleotide-binding</keyword>
<dbReference type="Pfam" id="PF02769">
    <property type="entry name" value="AIRS_C"/>
    <property type="match status" value="1"/>
</dbReference>
<dbReference type="InterPro" id="IPR004733">
    <property type="entry name" value="PurM_cligase"/>
</dbReference>
<reference evidence="8" key="1">
    <citation type="submission" date="2018-05" db="EMBL/GenBank/DDBJ databases">
        <authorList>
            <person name="Lanie J.A."/>
            <person name="Ng W.-L."/>
            <person name="Kazmierczak K.M."/>
            <person name="Andrzejewski T.M."/>
            <person name="Davidsen T.M."/>
            <person name="Wayne K.J."/>
            <person name="Tettelin H."/>
            <person name="Glass J.I."/>
            <person name="Rusch D."/>
            <person name="Podicherti R."/>
            <person name="Tsui H.-C.T."/>
            <person name="Winkler M.E."/>
        </authorList>
    </citation>
    <scope>NUCLEOTIDE SEQUENCE</scope>
</reference>
<organism evidence="8">
    <name type="scientific">marine metagenome</name>
    <dbReference type="NCBI Taxonomy" id="408172"/>
    <lineage>
        <taxon>unclassified sequences</taxon>
        <taxon>metagenomes</taxon>
        <taxon>ecological metagenomes</taxon>
    </lineage>
</organism>
<dbReference type="NCBIfam" id="TIGR00878">
    <property type="entry name" value="purM"/>
    <property type="match status" value="1"/>
</dbReference>
<feature type="non-terminal residue" evidence="8">
    <location>
        <position position="1"/>
    </location>
</feature>
<evidence type="ECO:0000256" key="5">
    <source>
        <dbReference type="ARBA" id="ARBA00022840"/>
    </source>
</evidence>